<accession>A0A3E0DST8</accession>
<comment type="caution">
    <text evidence="1">The sequence shown here is derived from an EMBL/GenBank/DDBJ whole genome shotgun (WGS) entry which is preliminary data.</text>
</comment>
<proteinExistence type="predicted"/>
<evidence type="ECO:0000313" key="2">
    <source>
        <dbReference type="Proteomes" id="UP000256405"/>
    </source>
</evidence>
<dbReference type="InterPro" id="IPR031815">
    <property type="entry name" value="DUF5074"/>
</dbReference>
<evidence type="ECO:0000313" key="1">
    <source>
        <dbReference type="EMBL" id="REG84458.1"/>
    </source>
</evidence>
<dbReference type="InterPro" id="IPR051200">
    <property type="entry name" value="Host-pathogen_enzymatic-act"/>
</dbReference>
<dbReference type="PANTHER" id="PTHR47197:SF3">
    <property type="entry name" value="DIHYDRO-HEME D1 DEHYDROGENASE"/>
    <property type="match status" value="1"/>
</dbReference>
<dbReference type="SUPFAM" id="SSF51004">
    <property type="entry name" value="C-terminal (heme d1) domain of cytochrome cd1-nitrite reductase"/>
    <property type="match status" value="1"/>
</dbReference>
<dbReference type="Proteomes" id="UP000256405">
    <property type="component" value="Unassembled WGS sequence"/>
</dbReference>
<name>A0A3E0DST8_9BACT</name>
<dbReference type="Gene3D" id="2.130.10.10">
    <property type="entry name" value="YVTN repeat-like/Quinoprotein amine dehydrogenase"/>
    <property type="match status" value="1"/>
</dbReference>
<dbReference type="PANTHER" id="PTHR47197">
    <property type="entry name" value="PROTEIN NIRF"/>
    <property type="match status" value="1"/>
</dbReference>
<dbReference type="EMBL" id="QUNF01000015">
    <property type="protein sequence ID" value="REG84458.1"/>
    <property type="molecule type" value="Genomic_DNA"/>
</dbReference>
<dbReference type="Pfam" id="PF16819">
    <property type="entry name" value="DUF5074"/>
    <property type="match status" value="1"/>
</dbReference>
<dbReference type="InterPro" id="IPR011048">
    <property type="entry name" value="Haem_d1_sf"/>
</dbReference>
<dbReference type="InterPro" id="IPR015943">
    <property type="entry name" value="WD40/YVTN_repeat-like_dom_sf"/>
</dbReference>
<keyword evidence="2" id="KW-1185">Reference proteome</keyword>
<reference evidence="1 2" key="1">
    <citation type="submission" date="2018-08" db="EMBL/GenBank/DDBJ databases">
        <title>Genomic Encyclopedia of Archaeal and Bacterial Type Strains, Phase II (KMG-II): from individual species to whole genera.</title>
        <authorList>
            <person name="Goeker M."/>
        </authorList>
    </citation>
    <scope>NUCLEOTIDE SEQUENCE [LARGE SCALE GENOMIC DNA]</scope>
    <source>
        <strain evidence="1 2">DSM 15986</strain>
    </source>
</reference>
<protein>
    <submittedName>
        <fullName evidence="1">YVTN family beta-propeller protein</fullName>
    </submittedName>
</protein>
<dbReference type="AlphaFoldDB" id="A0A3E0DST8"/>
<sequence length="375" mass="40769">MSQATHGGIIIRNARFHVTLKLNYKHMKLNKLLWASALISVSFACSDSGEEKPLGKYDNGILIMNEGNFGTNDGEVYYLNPNTEELLPNIFEAENLRPFAGLLEDMVLEADRLYLVANTGKVEIVNPADFKSLGAVSAELDQPRSLAVNGSKLFISDYGPYDASYATPDSYVAVVNGLDGGVVSKKIEVSDKPEDLFSYENYIFVASSEANKIEIIDATQETVVTTIELEASPKQFNAEGGILWVYAIATDEVIFYTLNLSSLTLENSYTVPVANATNRISFDGDDKMYILTSSGYPDYNDAVVTIDIEGNTATATELMTGSGFYGIGFDDDLDQIYVANSNGFQGNGTVTVLSETGSVIRSFEVGRGPSGFLVY</sequence>
<organism evidence="1 2">
    <name type="scientific">Algoriphagus antarcticus</name>
    <dbReference type="NCBI Taxonomy" id="238540"/>
    <lineage>
        <taxon>Bacteria</taxon>
        <taxon>Pseudomonadati</taxon>
        <taxon>Bacteroidota</taxon>
        <taxon>Cytophagia</taxon>
        <taxon>Cytophagales</taxon>
        <taxon>Cyclobacteriaceae</taxon>
        <taxon>Algoriphagus</taxon>
    </lineage>
</organism>
<gene>
    <name evidence="1" type="ORF">C8N25_11533</name>
</gene>